<dbReference type="Gene3D" id="1.10.10.60">
    <property type="entry name" value="Homeodomain-like"/>
    <property type="match status" value="2"/>
</dbReference>
<dbReference type="InterPro" id="IPR009057">
    <property type="entry name" value="Homeodomain-like_sf"/>
</dbReference>
<evidence type="ECO:0000256" key="1">
    <source>
        <dbReference type="ARBA" id="ARBA00023125"/>
    </source>
</evidence>
<dbReference type="GeneID" id="117360414"/>
<sequence length="496" mass="57222">MTTKRKLSLSTPQPSKKERKAIDLDTKMMIIKQYEGGKKVNAIACDLKLSHSTVSIIIKDKNRICEAVKGSAPLRSTVITKQCTGPFHEMEKLLNIWMEDQIQKQTPLSLFIVQSKARSLFGTLKKCAGEDYSQEFVASTGWFKRFKNRFQLHNVWVTGEAASADEEGAKKFVDSLEEIIKVEGYLAEQIFNMDETGLYWKQMPGCTYIHKEAKTMPGFKALKDRLTLLLGGNINGFKLKPLLIYHSENPRAFKNVNKHTLPVYYRSSRNAWMNQALFEDWYSNCFIPQVHEYCLEKGIPLLDNMPGHPHHLADLYPNVKVLFLPPNTIPLIQLMDQGAIATSKANYLRTTFAQAIAAIDADSKLSLHDYWKHEQELDEICEEIVKLSKDLSLECEMENVEELLDRESGELTNEELIELEEERVAEEKIRELEKEQEDEAPQRMFTSKGLSEGLSLLNKLLTHFEDMDSNMERFARIEQMARDTFHPYYEIYEEKK</sequence>
<name>A0A6P8RCY3_GEOSA</name>
<dbReference type="InterPro" id="IPR006600">
    <property type="entry name" value="HTH_CenpB_DNA-bd_dom"/>
</dbReference>
<dbReference type="OrthoDB" id="125347at2759"/>
<dbReference type="RefSeq" id="XP_033800018.1">
    <property type="nucleotide sequence ID" value="XM_033944127.1"/>
</dbReference>
<dbReference type="InterPro" id="IPR050863">
    <property type="entry name" value="CenT-Element_Derived"/>
</dbReference>
<dbReference type="SMART" id="SM00674">
    <property type="entry name" value="CENPB"/>
    <property type="match status" value="1"/>
</dbReference>
<dbReference type="Pfam" id="PF03184">
    <property type="entry name" value="DDE_1"/>
    <property type="match status" value="1"/>
</dbReference>
<dbReference type="InParanoid" id="A0A6P8RCY3"/>
<dbReference type="PANTHER" id="PTHR19303">
    <property type="entry name" value="TRANSPOSON"/>
    <property type="match status" value="1"/>
</dbReference>
<organism evidence="3 4">
    <name type="scientific">Geotrypetes seraphini</name>
    <name type="common">Gaboon caecilian</name>
    <name type="synonym">Caecilia seraphini</name>
    <dbReference type="NCBI Taxonomy" id="260995"/>
    <lineage>
        <taxon>Eukaryota</taxon>
        <taxon>Metazoa</taxon>
        <taxon>Chordata</taxon>
        <taxon>Craniata</taxon>
        <taxon>Vertebrata</taxon>
        <taxon>Euteleostomi</taxon>
        <taxon>Amphibia</taxon>
        <taxon>Gymnophiona</taxon>
        <taxon>Geotrypetes</taxon>
    </lineage>
</organism>
<dbReference type="KEGG" id="gsh:117360414"/>
<evidence type="ECO:0000259" key="2">
    <source>
        <dbReference type="PROSITE" id="PS51253"/>
    </source>
</evidence>
<dbReference type="PANTHER" id="PTHR19303:SF26">
    <property type="entry name" value="TIGGER TRANSPOSABLE ELEMENT-DERIVED PROTEIN 1"/>
    <property type="match status" value="1"/>
</dbReference>
<dbReference type="GO" id="GO:0005634">
    <property type="term" value="C:nucleus"/>
    <property type="evidence" value="ECO:0007669"/>
    <property type="project" value="TreeGrafter"/>
</dbReference>
<proteinExistence type="predicted"/>
<keyword evidence="3" id="KW-1185">Reference proteome</keyword>
<dbReference type="SUPFAM" id="SSF46689">
    <property type="entry name" value="Homeodomain-like"/>
    <property type="match status" value="2"/>
</dbReference>
<reference evidence="4" key="1">
    <citation type="submission" date="2025-08" db="UniProtKB">
        <authorList>
            <consortium name="RefSeq"/>
        </authorList>
    </citation>
    <scope>IDENTIFICATION</scope>
</reference>
<evidence type="ECO:0000313" key="4">
    <source>
        <dbReference type="RefSeq" id="XP_033800018.1"/>
    </source>
</evidence>
<keyword evidence="1" id="KW-0238">DNA-binding</keyword>
<dbReference type="InterPro" id="IPR004875">
    <property type="entry name" value="DDE_SF_endonuclease_dom"/>
</dbReference>
<gene>
    <name evidence="4" type="primary">LOC117360414</name>
</gene>
<dbReference type="PROSITE" id="PS51253">
    <property type="entry name" value="HTH_CENPB"/>
    <property type="match status" value="1"/>
</dbReference>
<protein>
    <submittedName>
        <fullName evidence="4">Tigger transposable element-derived protein 1-like</fullName>
    </submittedName>
</protein>
<accession>A0A6P8RCY3</accession>
<feature type="domain" description="HTH CENPB-type" evidence="2">
    <location>
        <begin position="78"/>
        <end position="156"/>
    </location>
</feature>
<dbReference type="AlphaFoldDB" id="A0A6P8RCY3"/>
<dbReference type="GO" id="GO:0003677">
    <property type="term" value="F:DNA binding"/>
    <property type="evidence" value="ECO:0007669"/>
    <property type="project" value="UniProtKB-KW"/>
</dbReference>
<dbReference type="Proteomes" id="UP000515159">
    <property type="component" value="Chromosome 5"/>
</dbReference>
<evidence type="ECO:0000313" key="3">
    <source>
        <dbReference type="Proteomes" id="UP000515159"/>
    </source>
</evidence>
<dbReference type="Pfam" id="PF03221">
    <property type="entry name" value="HTH_Tnp_Tc5"/>
    <property type="match status" value="1"/>
</dbReference>